<dbReference type="OrthoDB" id="7441080at2"/>
<evidence type="ECO:0000256" key="1">
    <source>
        <dbReference type="SAM" id="MobiDB-lite"/>
    </source>
</evidence>
<dbReference type="RefSeq" id="WP_068308920.1">
    <property type="nucleotide sequence ID" value="NZ_FNAK01000001.1"/>
</dbReference>
<reference evidence="2 3" key="1">
    <citation type="submission" date="2016-10" db="EMBL/GenBank/DDBJ databases">
        <authorList>
            <person name="de Groot N.N."/>
        </authorList>
    </citation>
    <scope>NUCLEOTIDE SEQUENCE [LARGE SCALE GENOMIC DNA]</scope>
    <source>
        <strain evidence="2 3">CGMCC 1.9109</strain>
    </source>
</reference>
<proteinExistence type="predicted"/>
<name>A0A1G6T9H0_9PROT</name>
<dbReference type="STRING" id="637679.GCA_001550055_00723"/>
<dbReference type="AlphaFoldDB" id="A0A1G6T9H0"/>
<keyword evidence="3" id="KW-1185">Reference proteome</keyword>
<feature type="region of interest" description="Disordered" evidence="1">
    <location>
        <begin position="1"/>
        <end position="29"/>
    </location>
</feature>
<sequence length="373" mass="40626">MNGTRNDISDNEPSDAGVQDDFHGEKGADSDERRLHLRAFDYWHSLKGDREFPLFSQLTPEGLAPYRNNSLLLEFTDGGATVRYIGNNVGLLLEEPILKGTNLNAFPDSAFASALLGQFETEEGRTRAAEFEFIEDLLDCRGIMLPFSHSGDVAHFAMVVVNFRRREGVEHGETYDMSEAVGACERAASSVAHLDGGSRSSLYEALAAALKLYEEGQTHPNAYAALLREAGLKAQKRAPYTPALKITFGKDYDKTRLTEYASALAYAVRQGETSETVAAFLENEPGGIKGCVRRERSARRGQVGSAAERRQAEAAALVSNVRGVSLDDLSSDKEFSLVIARPKEGGGLEAVGLADVGQNTVDAIIRRFADKIK</sequence>
<organism evidence="2 3">
    <name type="scientific">Kordiimonas lacus</name>
    <dbReference type="NCBI Taxonomy" id="637679"/>
    <lineage>
        <taxon>Bacteria</taxon>
        <taxon>Pseudomonadati</taxon>
        <taxon>Pseudomonadota</taxon>
        <taxon>Alphaproteobacteria</taxon>
        <taxon>Kordiimonadales</taxon>
        <taxon>Kordiimonadaceae</taxon>
        <taxon>Kordiimonas</taxon>
    </lineage>
</organism>
<dbReference type="Proteomes" id="UP000183685">
    <property type="component" value="Unassembled WGS sequence"/>
</dbReference>
<dbReference type="EMBL" id="FNAK01000001">
    <property type="protein sequence ID" value="SDD25730.1"/>
    <property type="molecule type" value="Genomic_DNA"/>
</dbReference>
<evidence type="ECO:0000313" key="3">
    <source>
        <dbReference type="Proteomes" id="UP000183685"/>
    </source>
</evidence>
<feature type="compositionally biased region" description="Basic and acidic residues" evidence="1">
    <location>
        <begin position="20"/>
        <end position="29"/>
    </location>
</feature>
<accession>A0A1G6T9H0</accession>
<protein>
    <submittedName>
        <fullName evidence="2">Uncharacterized protein</fullName>
    </submittedName>
</protein>
<evidence type="ECO:0000313" key="2">
    <source>
        <dbReference type="EMBL" id="SDD25730.1"/>
    </source>
</evidence>
<gene>
    <name evidence="2" type="ORF">SAMN04488071_0165</name>
</gene>